<sequence length="130" mass="14927">MQSSSDEKEIIQGLLPNERFKIILILVVAISFIECYAQYNLRNGRKNNDKNCLIISALLYGFICFLLYTCYKYDGMGHVNLMWSCVSITLAYMVGYIVFNEHINKYGIMAIGFALLAIYFSHLNDENPSK</sequence>
<dbReference type="AlphaFoldDB" id="A0A6C0HD69"/>
<proteinExistence type="predicted"/>
<dbReference type="Gene3D" id="1.10.3730.20">
    <property type="match status" value="1"/>
</dbReference>
<evidence type="ECO:0000313" key="2">
    <source>
        <dbReference type="EMBL" id="QHT78582.1"/>
    </source>
</evidence>
<feature type="transmembrane region" description="Helical" evidence="1">
    <location>
        <begin position="20"/>
        <end position="39"/>
    </location>
</feature>
<accession>A0A6C0HD69</accession>
<keyword evidence="1" id="KW-0472">Membrane</keyword>
<evidence type="ECO:0008006" key="3">
    <source>
        <dbReference type="Google" id="ProtNLM"/>
    </source>
</evidence>
<dbReference type="InterPro" id="IPR037185">
    <property type="entry name" value="EmrE-like"/>
</dbReference>
<feature type="transmembrane region" description="Helical" evidence="1">
    <location>
        <begin position="106"/>
        <end position="123"/>
    </location>
</feature>
<reference evidence="2" key="1">
    <citation type="journal article" date="2020" name="Nature">
        <title>Giant virus diversity and host interactions through global metagenomics.</title>
        <authorList>
            <person name="Schulz F."/>
            <person name="Roux S."/>
            <person name="Paez-Espino D."/>
            <person name="Jungbluth S."/>
            <person name="Walsh D.A."/>
            <person name="Denef V.J."/>
            <person name="McMahon K.D."/>
            <person name="Konstantinidis K.T."/>
            <person name="Eloe-Fadrosh E.A."/>
            <person name="Kyrpides N.C."/>
            <person name="Woyke T."/>
        </authorList>
    </citation>
    <scope>NUCLEOTIDE SEQUENCE</scope>
    <source>
        <strain evidence="2">GVMAG-M-3300023179-92</strain>
    </source>
</reference>
<organism evidence="2">
    <name type="scientific">viral metagenome</name>
    <dbReference type="NCBI Taxonomy" id="1070528"/>
    <lineage>
        <taxon>unclassified sequences</taxon>
        <taxon>metagenomes</taxon>
        <taxon>organismal metagenomes</taxon>
    </lineage>
</organism>
<feature type="transmembrane region" description="Helical" evidence="1">
    <location>
        <begin position="81"/>
        <end position="99"/>
    </location>
</feature>
<protein>
    <recommendedName>
        <fullName evidence="3">EamA domain-containing protein</fullName>
    </recommendedName>
</protein>
<keyword evidence="1" id="KW-1133">Transmembrane helix</keyword>
<dbReference type="SUPFAM" id="SSF103481">
    <property type="entry name" value="Multidrug resistance efflux transporter EmrE"/>
    <property type="match status" value="1"/>
</dbReference>
<dbReference type="EMBL" id="MN739934">
    <property type="protein sequence ID" value="QHT78582.1"/>
    <property type="molecule type" value="Genomic_DNA"/>
</dbReference>
<keyword evidence="1" id="KW-0812">Transmembrane</keyword>
<name>A0A6C0HD69_9ZZZZ</name>
<evidence type="ECO:0000256" key="1">
    <source>
        <dbReference type="SAM" id="Phobius"/>
    </source>
</evidence>
<feature type="transmembrane region" description="Helical" evidence="1">
    <location>
        <begin position="51"/>
        <end position="69"/>
    </location>
</feature>